<dbReference type="Gene3D" id="3.30.70.270">
    <property type="match status" value="1"/>
</dbReference>
<evidence type="ECO:0000313" key="2">
    <source>
        <dbReference type="Proteomes" id="UP001580407"/>
    </source>
</evidence>
<keyword evidence="2" id="KW-1185">Reference proteome</keyword>
<accession>A0ABV5BGS5</accession>
<gene>
    <name evidence="1" type="ORF">ACE3NQ_28015</name>
</gene>
<evidence type="ECO:0008006" key="3">
    <source>
        <dbReference type="Google" id="ProtNLM"/>
    </source>
</evidence>
<dbReference type="InterPro" id="IPR043128">
    <property type="entry name" value="Rev_trsase/Diguanyl_cyclase"/>
</dbReference>
<protein>
    <recommendedName>
        <fullName evidence="3">Transcriptional regulator</fullName>
    </recommendedName>
</protein>
<evidence type="ECO:0000313" key="1">
    <source>
        <dbReference type="EMBL" id="MFB5684760.1"/>
    </source>
</evidence>
<dbReference type="EMBL" id="JBHILM010000047">
    <property type="protein sequence ID" value="MFB5684760.1"/>
    <property type="molecule type" value="Genomic_DNA"/>
</dbReference>
<dbReference type="RefSeq" id="WP_375528430.1">
    <property type="nucleotide sequence ID" value="NZ_JBHILM010000047.1"/>
</dbReference>
<comment type="caution">
    <text evidence="1">The sequence shown here is derived from an EMBL/GenBank/DDBJ whole genome shotgun (WGS) entry which is preliminary data.</text>
</comment>
<proteinExistence type="predicted"/>
<organism evidence="1 2">
    <name type="scientific">Paenibacillus terreus</name>
    <dbReference type="NCBI Taxonomy" id="1387834"/>
    <lineage>
        <taxon>Bacteria</taxon>
        <taxon>Bacillati</taxon>
        <taxon>Bacillota</taxon>
        <taxon>Bacilli</taxon>
        <taxon>Bacillales</taxon>
        <taxon>Paenibacillaceae</taxon>
        <taxon>Paenibacillus</taxon>
    </lineage>
</organism>
<sequence>MQIKVGIIGTEAIVSRVLRVLKSFPTFQPVNRTVQDEGEAIRAAEELGTDVEALVLSGALSHRAVKLRAALKVPAFYVPLNGGGLYKAMFTALRTGKLEGGISVDSLTKAMVSRTLNDLGLDHVKTVIYDGPAYASAEKLIAFHRRLTDSGECAMAFTGVEQVAEQLTRLSITNEWIVPSDQDIIVTLERALLSTESRRSRESQIVVGIITVDDFGKMALKRTSEHEVQKLRLDIHRMVLHYVELFDGYLTPLAGDEYLFFTTRGIFERETGGYKTIPLSKDVYKSFGLSLSVGIGFGMSANDAGTNARSALRKAKEAGGNACYMIREDATLIGPLEMADPVQAILAPTDAALIRQAEQAGMTGAYLSKLLQHMAKFQKYEYKVHELAALLNITTRSAHRLLGQWIDGGLVDIAGFEKVPKGRPRQIYRFTFLMDKSL</sequence>
<reference evidence="1 2" key="1">
    <citation type="submission" date="2024-09" db="EMBL/GenBank/DDBJ databases">
        <authorList>
            <person name="Ruan L."/>
        </authorList>
    </citation>
    <scope>NUCLEOTIDE SEQUENCE [LARGE SCALE GENOMIC DNA]</scope>
    <source>
        <strain evidence="1 2">D33</strain>
    </source>
</reference>
<dbReference type="Proteomes" id="UP001580407">
    <property type="component" value="Unassembled WGS sequence"/>
</dbReference>
<name>A0ABV5BGS5_9BACL</name>